<evidence type="ECO:0000313" key="2">
    <source>
        <dbReference type="Proteomes" id="UP000663464"/>
    </source>
</evidence>
<dbReference type="EMBL" id="CP069280">
    <property type="protein sequence ID" value="QRI52183.1"/>
    <property type="molecule type" value="Genomic_DNA"/>
</dbReference>
<sequence>MAKEPKFDITINYPTPENQKAYEERVGRAVAKVLIETLPPEQIDELIKVYKQRKLKKN</sequence>
<proteinExistence type="predicted"/>
<name>A0ABD7CGE7_CLOBO</name>
<reference evidence="1 2" key="1">
    <citation type="journal article" date="2014" name="J. Infect. Dis.">
        <title>Molecular characterization of a novel botulinum neurotoxin type H gene.</title>
        <authorList>
            <person name="Dover N."/>
            <person name="Barash J.R."/>
            <person name="Hill K.K."/>
            <person name="Xie G."/>
            <person name="Arnon S.S."/>
        </authorList>
    </citation>
    <scope>NUCLEOTIDE SEQUENCE [LARGE SCALE GENOMIC DNA]</scope>
    <source>
        <strain evidence="1 2">IBCA10-7060</strain>
    </source>
</reference>
<gene>
    <name evidence="1" type="ORF">JQS73_12115</name>
</gene>
<protein>
    <submittedName>
        <fullName evidence="1">4-alpha-glucanotransferase</fullName>
    </submittedName>
</protein>
<dbReference type="Proteomes" id="UP000663464">
    <property type="component" value="Chromosome"/>
</dbReference>
<evidence type="ECO:0000313" key="1">
    <source>
        <dbReference type="EMBL" id="QRI52183.1"/>
    </source>
</evidence>
<dbReference type="RefSeq" id="WP_047403293.1">
    <property type="nucleotide sequence ID" value="NZ_CP069280.1"/>
</dbReference>
<organism evidence="1 2">
    <name type="scientific">Clostridium botulinum</name>
    <dbReference type="NCBI Taxonomy" id="1491"/>
    <lineage>
        <taxon>Bacteria</taxon>
        <taxon>Bacillati</taxon>
        <taxon>Bacillota</taxon>
        <taxon>Clostridia</taxon>
        <taxon>Eubacteriales</taxon>
        <taxon>Clostridiaceae</taxon>
        <taxon>Clostridium</taxon>
    </lineage>
</organism>
<dbReference type="AlphaFoldDB" id="A0ABD7CGE7"/>
<accession>A0ABD7CGE7</accession>